<evidence type="ECO:0000256" key="1">
    <source>
        <dbReference type="ARBA" id="ARBA00001946"/>
    </source>
</evidence>
<dbReference type="PANTHER" id="PTHR31225">
    <property type="entry name" value="OS04G0344100 PROTEIN-RELATED"/>
    <property type="match status" value="1"/>
</dbReference>
<dbReference type="InterPro" id="IPR050148">
    <property type="entry name" value="Terpene_synthase-like"/>
</dbReference>
<reference evidence="5" key="1">
    <citation type="submission" date="2023-03" db="EMBL/GenBank/DDBJ databases">
        <title>Chromosome-scale reference genome and RAD-based genetic map of yellow starthistle (Centaurea solstitialis) reveal putative structural variation and QTLs associated with invader traits.</title>
        <authorList>
            <person name="Reatini B."/>
            <person name="Cang F.A."/>
            <person name="Jiang Q."/>
            <person name="Mckibben M.T.W."/>
            <person name="Barker M.S."/>
            <person name="Rieseberg L.H."/>
            <person name="Dlugosch K.M."/>
        </authorList>
    </citation>
    <scope>NUCLEOTIDE SEQUENCE</scope>
    <source>
        <strain evidence="5">CAN-66</strain>
        <tissue evidence="5">Leaf</tissue>
    </source>
</reference>
<sequence length="147" mass="16953">MPENFQISFLALYNTINNMGCNTSSSQAEDITPILRKVWGELCEAFFIEAKWTHNKYLPTLEDYLENAWPSVSGVVLLTHGYYLMNQDIKNDARVSLEECHDLIKWSSMIFRLCNDLATSSVYMLYVDHMNKIFTNSAIYSTLDKTS</sequence>
<feature type="domain" description="Terpene synthase metal-binding" evidence="4">
    <location>
        <begin position="2"/>
        <end position="121"/>
    </location>
</feature>
<dbReference type="GO" id="GO:0016114">
    <property type="term" value="P:terpenoid biosynthetic process"/>
    <property type="evidence" value="ECO:0007669"/>
    <property type="project" value="InterPro"/>
</dbReference>
<dbReference type="PANTHER" id="PTHR31225:SF252">
    <property type="entry name" value="TERPENE SYNTHASE 12-RELATED"/>
    <property type="match status" value="1"/>
</dbReference>
<evidence type="ECO:0000313" key="5">
    <source>
        <dbReference type="EMBL" id="KAJ9549368.1"/>
    </source>
</evidence>
<organism evidence="5 6">
    <name type="scientific">Centaurea solstitialis</name>
    <name type="common">yellow star-thistle</name>
    <dbReference type="NCBI Taxonomy" id="347529"/>
    <lineage>
        <taxon>Eukaryota</taxon>
        <taxon>Viridiplantae</taxon>
        <taxon>Streptophyta</taxon>
        <taxon>Embryophyta</taxon>
        <taxon>Tracheophyta</taxon>
        <taxon>Spermatophyta</taxon>
        <taxon>Magnoliopsida</taxon>
        <taxon>eudicotyledons</taxon>
        <taxon>Gunneridae</taxon>
        <taxon>Pentapetalae</taxon>
        <taxon>asterids</taxon>
        <taxon>campanulids</taxon>
        <taxon>Asterales</taxon>
        <taxon>Asteraceae</taxon>
        <taxon>Carduoideae</taxon>
        <taxon>Cardueae</taxon>
        <taxon>Centaureinae</taxon>
        <taxon>Centaurea</taxon>
    </lineage>
</organism>
<dbReference type="Pfam" id="PF03936">
    <property type="entry name" value="Terpene_synth_C"/>
    <property type="match status" value="1"/>
</dbReference>
<comment type="caution">
    <text evidence="5">The sequence shown here is derived from an EMBL/GenBank/DDBJ whole genome shotgun (WGS) entry which is preliminary data.</text>
</comment>
<name>A0AA38TEW8_9ASTR</name>
<dbReference type="GO" id="GO:0000287">
    <property type="term" value="F:magnesium ion binding"/>
    <property type="evidence" value="ECO:0007669"/>
    <property type="project" value="InterPro"/>
</dbReference>
<keyword evidence="2" id="KW-0479">Metal-binding</keyword>
<dbReference type="InterPro" id="IPR005630">
    <property type="entry name" value="Terpene_synthase_metal-bd"/>
</dbReference>
<protein>
    <recommendedName>
        <fullName evidence="4">Terpene synthase metal-binding domain-containing protein</fullName>
    </recommendedName>
</protein>
<dbReference type="GO" id="GO:0010333">
    <property type="term" value="F:terpene synthase activity"/>
    <property type="evidence" value="ECO:0007669"/>
    <property type="project" value="InterPro"/>
</dbReference>
<evidence type="ECO:0000256" key="2">
    <source>
        <dbReference type="ARBA" id="ARBA00022723"/>
    </source>
</evidence>
<comment type="cofactor">
    <cofactor evidence="1">
        <name>Mg(2+)</name>
        <dbReference type="ChEBI" id="CHEBI:18420"/>
    </cofactor>
</comment>
<accession>A0AA38TEW8</accession>
<dbReference type="InterPro" id="IPR008949">
    <property type="entry name" value="Isoprenoid_synthase_dom_sf"/>
</dbReference>
<dbReference type="Gene3D" id="1.10.600.10">
    <property type="entry name" value="Farnesyl Diphosphate Synthase"/>
    <property type="match status" value="1"/>
</dbReference>
<evidence type="ECO:0000259" key="4">
    <source>
        <dbReference type="Pfam" id="PF03936"/>
    </source>
</evidence>
<dbReference type="Proteomes" id="UP001172457">
    <property type="component" value="Chromosome 5"/>
</dbReference>
<dbReference type="EMBL" id="JARYMX010000005">
    <property type="protein sequence ID" value="KAJ9549368.1"/>
    <property type="molecule type" value="Genomic_DNA"/>
</dbReference>
<keyword evidence="6" id="KW-1185">Reference proteome</keyword>
<dbReference type="SUPFAM" id="SSF48576">
    <property type="entry name" value="Terpenoid synthases"/>
    <property type="match status" value="1"/>
</dbReference>
<evidence type="ECO:0000313" key="6">
    <source>
        <dbReference type="Proteomes" id="UP001172457"/>
    </source>
</evidence>
<evidence type="ECO:0000256" key="3">
    <source>
        <dbReference type="ARBA" id="ARBA00022842"/>
    </source>
</evidence>
<proteinExistence type="predicted"/>
<dbReference type="AlphaFoldDB" id="A0AA38TEW8"/>
<keyword evidence="3" id="KW-0460">Magnesium</keyword>
<gene>
    <name evidence="5" type="ORF">OSB04_021911</name>
</gene>